<organism evidence="3 4">
    <name type="scientific">Drosophila albomicans</name>
    <name type="common">Fruit fly</name>
    <dbReference type="NCBI Taxonomy" id="7291"/>
    <lineage>
        <taxon>Eukaryota</taxon>
        <taxon>Metazoa</taxon>
        <taxon>Ecdysozoa</taxon>
        <taxon>Arthropoda</taxon>
        <taxon>Hexapoda</taxon>
        <taxon>Insecta</taxon>
        <taxon>Pterygota</taxon>
        <taxon>Neoptera</taxon>
        <taxon>Endopterygota</taxon>
        <taxon>Diptera</taxon>
        <taxon>Brachycera</taxon>
        <taxon>Muscomorpha</taxon>
        <taxon>Ephydroidea</taxon>
        <taxon>Drosophilidae</taxon>
        <taxon>Drosophila</taxon>
    </lineage>
</organism>
<dbReference type="GO" id="GO:0051642">
    <property type="term" value="P:centrosome localization"/>
    <property type="evidence" value="ECO:0007669"/>
    <property type="project" value="TreeGrafter"/>
</dbReference>
<gene>
    <name evidence="4" type="primary">LOC117567191</name>
</gene>
<dbReference type="CTD" id="36498"/>
<dbReference type="OrthoDB" id="10023951at2759"/>
<feature type="compositionally biased region" description="Polar residues" evidence="2">
    <location>
        <begin position="69"/>
        <end position="86"/>
    </location>
</feature>
<feature type="region of interest" description="Disordered" evidence="2">
    <location>
        <begin position="759"/>
        <end position="778"/>
    </location>
</feature>
<feature type="region of interest" description="Disordered" evidence="2">
    <location>
        <begin position="787"/>
        <end position="815"/>
    </location>
</feature>
<dbReference type="GO" id="GO:0008017">
    <property type="term" value="F:microtubule binding"/>
    <property type="evidence" value="ECO:0007669"/>
    <property type="project" value="TreeGrafter"/>
</dbReference>
<evidence type="ECO:0000313" key="4">
    <source>
        <dbReference type="RefSeq" id="XP_034102909.1"/>
    </source>
</evidence>
<name>A0A6P8WII3_DROAB</name>
<dbReference type="GO" id="GO:0051382">
    <property type="term" value="P:kinetochore assembly"/>
    <property type="evidence" value="ECO:0007669"/>
    <property type="project" value="TreeGrafter"/>
</dbReference>
<accession>A0A6P8WII3</accession>
<feature type="compositionally biased region" description="Basic and acidic residues" evidence="2">
    <location>
        <begin position="58"/>
        <end position="68"/>
    </location>
</feature>
<dbReference type="GO" id="GO:0016301">
    <property type="term" value="F:kinase activity"/>
    <property type="evidence" value="ECO:0007669"/>
    <property type="project" value="UniProtKB-KW"/>
</dbReference>
<dbReference type="Proteomes" id="UP000515160">
    <property type="component" value="Chromosome 3"/>
</dbReference>
<dbReference type="GO" id="GO:0007052">
    <property type="term" value="P:mitotic spindle organization"/>
    <property type="evidence" value="ECO:0007669"/>
    <property type="project" value="TreeGrafter"/>
</dbReference>
<feature type="region of interest" description="Disordered" evidence="2">
    <location>
        <begin position="428"/>
        <end position="458"/>
    </location>
</feature>
<feature type="compositionally biased region" description="Pro residues" evidence="2">
    <location>
        <begin position="800"/>
        <end position="809"/>
    </location>
</feature>
<protein>
    <submittedName>
        <fullName evidence="4">Guanylate kinase-associated protein mars</fullName>
    </submittedName>
</protein>
<dbReference type="GO" id="GO:0007059">
    <property type="term" value="P:chromosome segregation"/>
    <property type="evidence" value="ECO:0007669"/>
    <property type="project" value="TreeGrafter"/>
</dbReference>
<evidence type="ECO:0000256" key="2">
    <source>
        <dbReference type="SAM" id="MobiDB-lite"/>
    </source>
</evidence>
<evidence type="ECO:0000313" key="3">
    <source>
        <dbReference type="Proteomes" id="UP000515160"/>
    </source>
</evidence>
<dbReference type="GO" id="GO:0007346">
    <property type="term" value="P:regulation of mitotic cell cycle"/>
    <property type="evidence" value="ECO:0007669"/>
    <property type="project" value="TreeGrafter"/>
</dbReference>
<dbReference type="InterPro" id="IPR005026">
    <property type="entry name" value="SAPAP"/>
</dbReference>
<proteinExistence type="inferred from homology"/>
<dbReference type="GO" id="GO:0031616">
    <property type="term" value="C:spindle pole centrosome"/>
    <property type="evidence" value="ECO:0007669"/>
    <property type="project" value="TreeGrafter"/>
</dbReference>
<dbReference type="GO" id="GO:0005737">
    <property type="term" value="C:cytoplasm"/>
    <property type="evidence" value="ECO:0007669"/>
    <property type="project" value="TreeGrafter"/>
</dbReference>
<reference evidence="4" key="1">
    <citation type="submission" date="2025-08" db="UniProtKB">
        <authorList>
            <consortium name="RefSeq"/>
        </authorList>
    </citation>
    <scope>IDENTIFICATION</scope>
    <source>
        <strain evidence="4">15112-1751.03</strain>
        <tissue evidence="4">Whole Adult</tissue>
    </source>
</reference>
<keyword evidence="4" id="KW-0418">Kinase</keyword>
<comment type="similarity">
    <text evidence="1">Belongs to the SAPAP family.</text>
</comment>
<dbReference type="AlphaFoldDB" id="A0A6P8WII3"/>
<keyword evidence="3" id="KW-1185">Reference proteome</keyword>
<dbReference type="PANTHER" id="PTHR12353:SF1">
    <property type="entry name" value="DISKS LARGE-ASSOCIATED PROTEIN 5"/>
    <property type="match status" value="1"/>
</dbReference>
<dbReference type="GeneID" id="117567191"/>
<dbReference type="GO" id="GO:0005634">
    <property type="term" value="C:nucleus"/>
    <property type="evidence" value="ECO:0007669"/>
    <property type="project" value="TreeGrafter"/>
</dbReference>
<dbReference type="PANTHER" id="PTHR12353">
    <property type="entry name" value="DISKS LARGE-ASSOCIATED PROTEIN DAP SAP90/PSD-95-ASSOCIATED PROTEIN"/>
    <property type="match status" value="1"/>
</dbReference>
<dbReference type="GO" id="GO:0023052">
    <property type="term" value="P:signaling"/>
    <property type="evidence" value="ECO:0007669"/>
    <property type="project" value="InterPro"/>
</dbReference>
<keyword evidence="4" id="KW-0808">Transferase</keyword>
<evidence type="ECO:0000256" key="1">
    <source>
        <dbReference type="ARBA" id="ARBA00008839"/>
    </source>
</evidence>
<feature type="compositionally biased region" description="Basic and acidic residues" evidence="2">
    <location>
        <begin position="23"/>
        <end position="48"/>
    </location>
</feature>
<sequence length="923" mass="102025">MAEYKALFKSQSIVLSPRNHNKLNRDRLRVERAKKREERFQSNRKMDKSPSPNNMLEEQQKQPQHKDQTAITAQGNQENQNPVNNSDARKQIYLQRYIKWKAENKQKAAPLETRQAAATTTAEVFVPPKRRSLYVVLDTKSNKTTEIKAEKILALEQPPAKLKPTVKPIQVPTVKPIGVPTTKPTTKPIQVPTAKPIQVATVKPIRQLTATKASAIVVNKPKPAVAAVVKKPWQQTGAVVKQQPLATARQPQPLKKPMSVVRKPVTRPTPAPATALGATTAIKASKPTNLMTQPFERPTNAAKIVKPLRGGGVGGGGGAAGKFKTTAPIRTQRSQALADLSTRMKVKKEVPVHNKQKMIEKRANFKQELLQIASEEQLPDTPIDILGTENPFQAQATSTQCRSNNCSQNLLEAYRDITQLSPVSVNEQPKTVKRQLIPPATKQQPEAAPKPEEETKKRFNFVRYSEANSLIESPTLEAQSTLIPQESDCPAEDKTIVAQTPPPSSARPNYLSPYVSVSRGKVNSHTERQKRNSMYLQDEKQPETPVAVRRTLESVHYFRMQLDSEIRRLHALCDEWDSYSGQHEERLAESGGKDMIDAAIGQTKLLTSKKLMQFSSLIDRCEAGATGVGLRPNDGSEATKPVMAEDLEGWWDMMRLQSDNVDKRFNNLTRWKANDWQDPDAIAEAPKPKTKAKAKPKVAAKASSNIKSFLRKALAEKRKADAAASDQQTTSVETPKKRIIVVRDRKSFSPARTVLRLSVGSSGRRSGGSSGRPSIGGNTLLKSALLGAAAAEQKAREATPPSPPAPLPVATPKQRMSILKTPGTKKRESGIRGVFFSAKKKVRRFQFTVEEGNLSSDDDDKTVHGVDKLEDCEEDMSMEKSSSLSNQTIQNLNAAEAATPEGALRTCVLRSRRVRMRPSSEFM</sequence>
<feature type="region of interest" description="Disordered" evidence="2">
    <location>
        <begin position="1"/>
        <end position="88"/>
    </location>
</feature>
<dbReference type="Pfam" id="PF03359">
    <property type="entry name" value="GKAP"/>
    <property type="match status" value="1"/>
</dbReference>
<dbReference type="RefSeq" id="XP_034102909.1">
    <property type="nucleotide sequence ID" value="XM_034247018.2"/>
</dbReference>